<evidence type="ECO:0000313" key="5">
    <source>
        <dbReference type="EMBL" id="MQY22913.1"/>
    </source>
</evidence>
<dbReference type="InterPro" id="IPR025734">
    <property type="entry name" value="EspG"/>
</dbReference>
<evidence type="ECO:0000256" key="3">
    <source>
        <dbReference type="ARBA" id="ARBA00022490"/>
    </source>
</evidence>
<comment type="caution">
    <text evidence="5">The sequence shown here is derived from an EMBL/GenBank/DDBJ whole genome shotgun (WGS) entry which is preliminary data.</text>
</comment>
<reference evidence="5 6" key="1">
    <citation type="submission" date="2019-10" db="EMBL/GenBank/DDBJ databases">
        <title>Nocardia macrotermitis sp. nov. and Nocardia aurantia sp. nov., isolated from the gut of fungus growing-termite Macrotermes natalensis.</title>
        <authorList>
            <person name="Benndorf R."/>
            <person name="Schwitalla J."/>
            <person name="Martin K."/>
            <person name="De Beer W."/>
            <person name="Kaster A.-K."/>
            <person name="Vollmers J."/>
            <person name="Poulsen M."/>
            <person name="Beemelmanns C."/>
        </authorList>
    </citation>
    <scope>NUCLEOTIDE SEQUENCE [LARGE SCALE GENOMIC DNA]</scope>
    <source>
        <strain evidence="5 6">RB20</strain>
    </source>
</reference>
<dbReference type="OrthoDB" id="4532341at2"/>
<dbReference type="RefSeq" id="WP_153414737.1">
    <property type="nucleotide sequence ID" value="NZ_WEGK01000016.1"/>
</dbReference>
<comment type="subcellular location">
    <subcellularLocation>
        <location evidence="1">Cytoplasm</location>
    </subcellularLocation>
</comment>
<gene>
    <name evidence="5" type="ORF">NRB20_60370</name>
</gene>
<proteinExistence type="inferred from homology"/>
<evidence type="ECO:0008006" key="7">
    <source>
        <dbReference type="Google" id="ProtNLM"/>
    </source>
</evidence>
<comment type="similarity">
    <text evidence="2">Belongs to the EspG family.</text>
</comment>
<dbReference type="Pfam" id="PF14011">
    <property type="entry name" value="ESX-1_EspG"/>
    <property type="match status" value="1"/>
</dbReference>
<keyword evidence="4" id="KW-0143">Chaperone</keyword>
<protein>
    <recommendedName>
        <fullName evidence="7">ESX secretion-associated protein EspG</fullName>
    </recommendedName>
</protein>
<evidence type="ECO:0000256" key="4">
    <source>
        <dbReference type="ARBA" id="ARBA00023186"/>
    </source>
</evidence>
<organism evidence="5 6">
    <name type="scientific">Nocardia macrotermitis</name>
    <dbReference type="NCBI Taxonomy" id="2585198"/>
    <lineage>
        <taxon>Bacteria</taxon>
        <taxon>Bacillati</taxon>
        <taxon>Actinomycetota</taxon>
        <taxon>Actinomycetes</taxon>
        <taxon>Mycobacteriales</taxon>
        <taxon>Nocardiaceae</taxon>
        <taxon>Nocardia</taxon>
    </lineage>
</organism>
<dbReference type="AlphaFoldDB" id="A0A7K0DAV0"/>
<name>A0A7K0DAV0_9NOCA</name>
<evidence type="ECO:0000256" key="2">
    <source>
        <dbReference type="ARBA" id="ARBA00006411"/>
    </source>
</evidence>
<dbReference type="Proteomes" id="UP000438448">
    <property type="component" value="Unassembled WGS sequence"/>
</dbReference>
<keyword evidence="3" id="KW-0963">Cytoplasm</keyword>
<keyword evidence="6" id="KW-1185">Reference proteome</keyword>
<accession>A0A7K0DAV0</accession>
<sequence length="236" mass="26800">MKWEFTPAELLYAWGQIRWDRIPAPLAVHPTVASQDEWEAIDQELRGRLPVLQDPDLLPVLRTAADPDTSLTLVGARKNPLRIYGAVTEDIGVTMVQRAGPTPDSGGNIIVQVGSPALLPKVVAAVVGEAPAGRHRAMVETWERVQDEWPETWMVTDQPPLADRMRSLLAAPRSGHGHIEVRLDRHADRPHPPRYMSWFDVHRDGRYTYTRQYADFRIDPCTPDRFHRILTRMLTP</sequence>
<evidence type="ECO:0000256" key="1">
    <source>
        <dbReference type="ARBA" id="ARBA00004496"/>
    </source>
</evidence>
<dbReference type="EMBL" id="WEGK01000016">
    <property type="protein sequence ID" value="MQY22913.1"/>
    <property type="molecule type" value="Genomic_DNA"/>
</dbReference>
<evidence type="ECO:0000313" key="6">
    <source>
        <dbReference type="Proteomes" id="UP000438448"/>
    </source>
</evidence>